<dbReference type="STRING" id="294935.ATN88_14735"/>
<keyword evidence="4" id="KW-1185">Reference proteome</keyword>
<dbReference type="Proteomes" id="UP000070529">
    <property type="component" value="Unassembled WGS sequence"/>
</dbReference>
<dbReference type="OrthoDB" id="9815923at2"/>
<evidence type="ECO:0000313" key="4">
    <source>
        <dbReference type="Proteomes" id="UP000070529"/>
    </source>
</evidence>
<feature type="domain" description="Glycosyltransferase 2-like" evidence="2">
    <location>
        <begin position="13"/>
        <end position="131"/>
    </location>
</feature>
<comment type="similarity">
    <text evidence="1">Belongs to the glycosyltransferase 2 family. WaaE/KdtX subfamily.</text>
</comment>
<dbReference type="CDD" id="cd02511">
    <property type="entry name" value="Beta4Glucosyltransferase"/>
    <property type="match status" value="1"/>
</dbReference>
<evidence type="ECO:0000313" key="3">
    <source>
        <dbReference type="EMBL" id="KXF82728.1"/>
    </source>
</evidence>
<dbReference type="RefSeq" id="WP_067412657.1">
    <property type="nucleotide sequence ID" value="NZ_LNTY01000017.1"/>
</dbReference>
<evidence type="ECO:0000259" key="2">
    <source>
        <dbReference type="Pfam" id="PF00535"/>
    </source>
</evidence>
<dbReference type="Gene3D" id="3.90.550.10">
    <property type="entry name" value="Spore Coat Polysaccharide Biosynthesis Protein SpsA, Chain A"/>
    <property type="match status" value="1"/>
</dbReference>
<evidence type="ECO:0000256" key="1">
    <source>
        <dbReference type="ARBA" id="ARBA00038494"/>
    </source>
</evidence>
<dbReference type="EMBL" id="LNTY01000017">
    <property type="protein sequence ID" value="KXF82728.1"/>
    <property type="molecule type" value="Genomic_DNA"/>
</dbReference>
<reference evidence="3 4" key="1">
    <citation type="submission" date="2015-11" db="EMBL/GenBank/DDBJ databases">
        <title>Genomic Taxonomy of the Vibrionaceae.</title>
        <authorList>
            <person name="Gomez-Gil B."/>
            <person name="Enciso-Ibarra J."/>
        </authorList>
    </citation>
    <scope>NUCLEOTIDE SEQUENCE [LARGE SCALE GENOMIC DNA]</scope>
    <source>
        <strain evidence="3 4">CAIM 912</strain>
    </source>
</reference>
<dbReference type="InterPro" id="IPR029044">
    <property type="entry name" value="Nucleotide-diphossugar_trans"/>
</dbReference>
<dbReference type="AlphaFoldDB" id="A0A135IBF1"/>
<dbReference type="PANTHER" id="PTHR43630:SF2">
    <property type="entry name" value="GLYCOSYLTRANSFERASE"/>
    <property type="match status" value="1"/>
</dbReference>
<gene>
    <name evidence="3" type="ORF">ATN88_14735</name>
</gene>
<dbReference type="SUPFAM" id="SSF53448">
    <property type="entry name" value="Nucleotide-diphospho-sugar transferases"/>
    <property type="match status" value="1"/>
</dbReference>
<dbReference type="InterPro" id="IPR001173">
    <property type="entry name" value="Glyco_trans_2-like"/>
</dbReference>
<comment type="caution">
    <text evidence="3">The sequence shown here is derived from an EMBL/GenBank/DDBJ whole genome shotgun (WGS) entry which is preliminary data.</text>
</comment>
<keyword evidence="3" id="KW-0808">Transferase</keyword>
<accession>A0A135IBF1</accession>
<name>A0A135IBF1_9GAMM</name>
<dbReference type="PANTHER" id="PTHR43630">
    <property type="entry name" value="POLY-BETA-1,6-N-ACETYL-D-GLUCOSAMINE SYNTHASE"/>
    <property type="match status" value="1"/>
</dbReference>
<proteinExistence type="inferred from homology"/>
<sequence length="264" mass="29677">MSQQSHQERATISAIIITKNEEQILPECLASLDWVDEIVVVDSGSTDNTVAIAEAAGAKVHVNAEWPGFGKQKQLAQSLATKDWVLAIDADEVITDELKASMLEVLANPPKDTLFILRRTTWVFGRFLKHSGWYDKIVRFYPRELTGYNDALVHEKIIEPDGVKKQTLNGDMLHYSYRDLHQYLVKSAFYAKSWADGRQARGKKSSIGQGITHALGCFLKMYVLKRGFLDGKQGFLIAVLSAHSTFVKYADLWIRANDSRASKD</sequence>
<dbReference type="Pfam" id="PF00535">
    <property type="entry name" value="Glycos_transf_2"/>
    <property type="match status" value="1"/>
</dbReference>
<protein>
    <submittedName>
        <fullName evidence="3">Glycosyltransferase</fullName>
    </submittedName>
</protein>
<organism evidence="3 4">
    <name type="scientific">Enterovibrio coralii</name>
    <dbReference type="NCBI Taxonomy" id="294935"/>
    <lineage>
        <taxon>Bacteria</taxon>
        <taxon>Pseudomonadati</taxon>
        <taxon>Pseudomonadota</taxon>
        <taxon>Gammaproteobacteria</taxon>
        <taxon>Vibrionales</taxon>
        <taxon>Vibrionaceae</taxon>
        <taxon>Enterovibrio</taxon>
    </lineage>
</organism>
<dbReference type="GO" id="GO:0016740">
    <property type="term" value="F:transferase activity"/>
    <property type="evidence" value="ECO:0007669"/>
    <property type="project" value="UniProtKB-KW"/>
</dbReference>